<dbReference type="EMBL" id="CP017157">
    <property type="protein sequence ID" value="AOP45951.1"/>
    <property type="molecule type" value="Genomic_DNA"/>
</dbReference>
<sequence length="208" mass="22013">MTDSAERIREVLADDDQVAAHARANTAALLAELVDGGCVEPWAYLDDGEADDEWPGCLQFSFECPQGYEGDLVMPGVPLAVVKEGTAEGPWALVHNGVAYGWADLVEGLCAFDAARQTIWANVRRLVGALNERGLPLGEAEVNADPDASGDSWVTHLFTVNGRTVRVSVPDVAVGPGLAQEMYVEGYPCVWEAALEAIGRAAAGVSDS</sequence>
<keyword evidence="2" id="KW-1185">Reference proteome</keyword>
<evidence type="ECO:0000313" key="2">
    <source>
        <dbReference type="Proteomes" id="UP000094094"/>
    </source>
</evidence>
<evidence type="ECO:0000313" key="1">
    <source>
        <dbReference type="EMBL" id="AOP45951.1"/>
    </source>
</evidence>
<proteinExistence type="predicted"/>
<dbReference type="AlphaFoldDB" id="A0A1D7VGU3"/>
<dbReference type="Proteomes" id="UP000094094">
    <property type="component" value="Chromosome"/>
</dbReference>
<reference evidence="1 2" key="1">
    <citation type="submission" date="2016-09" db="EMBL/GenBank/DDBJ databases">
        <title>Complete genome sequencing of Streptomyces lydicus 103 and metabolic pathways analysis of antibiotic biosynthesis.</title>
        <authorList>
            <person name="Jia N."/>
            <person name="Ding M.-Z."/>
            <person name="Gao F."/>
            <person name="Yuan Y.-J."/>
        </authorList>
    </citation>
    <scope>NUCLEOTIDE SEQUENCE [LARGE SCALE GENOMIC DNA]</scope>
    <source>
        <strain evidence="1 2">103</strain>
    </source>
</reference>
<accession>A0A1D7VGU3</accession>
<dbReference type="RefSeq" id="WP_069567814.1">
    <property type="nucleotide sequence ID" value="NZ_CP017157.1"/>
</dbReference>
<dbReference type="KEGG" id="slc:SL103_06590"/>
<protein>
    <submittedName>
        <fullName evidence="1">Uncharacterized protein</fullName>
    </submittedName>
</protein>
<name>A0A1D7VGU3_9ACTN</name>
<organism evidence="1 2">
    <name type="scientific">Streptomyces lydicus</name>
    <dbReference type="NCBI Taxonomy" id="47763"/>
    <lineage>
        <taxon>Bacteria</taxon>
        <taxon>Bacillati</taxon>
        <taxon>Actinomycetota</taxon>
        <taxon>Actinomycetes</taxon>
        <taxon>Kitasatosporales</taxon>
        <taxon>Streptomycetaceae</taxon>
        <taxon>Streptomyces</taxon>
    </lineage>
</organism>
<gene>
    <name evidence="1" type="ORF">SL103_06590</name>
</gene>
<dbReference type="OrthoDB" id="9931446at2"/>